<dbReference type="Proteomes" id="UP000014500">
    <property type="component" value="Unassembled WGS sequence"/>
</dbReference>
<keyword evidence="2 5" id="KW-0862">Zinc</keyword>
<reference evidence="9" key="1">
    <citation type="submission" date="2011-05" db="EMBL/GenBank/DDBJ databases">
        <authorList>
            <person name="Richards S.R."/>
            <person name="Qu J."/>
            <person name="Jiang H."/>
            <person name="Jhangiani S.N."/>
            <person name="Agravi P."/>
            <person name="Goodspeed R."/>
            <person name="Gross S."/>
            <person name="Mandapat C."/>
            <person name="Jackson L."/>
            <person name="Mathew T."/>
            <person name="Pu L."/>
            <person name="Thornton R."/>
            <person name="Saada N."/>
            <person name="Wilczek-Boney K.B."/>
            <person name="Lee S."/>
            <person name="Kovar C."/>
            <person name="Wu Y."/>
            <person name="Scherer S.E."/>
            <person name="Worley K.C."/>
            <person name="Muzny D.M."/>
            <person name="Gibbs R."/>
        </authorList>
    </citation>
    <scope>NUCLEOTIDE SEQUENCE</scope>
    <source>
        <strain evidence="9">Brora</strain>
    </source>
</reference>
<dbReference type="GO" id="GO:0005634">
    <property type="term" value="C:nucleus"/>
    <property type="evidence" value="ECO:0007669"/>
    <property type="project" value="UniProtKB-SubCell"/>
</dbReference>
<dbReference type="Pfam" id="PF00751">
    <property type="entry name" value="DM"/>
    <property type="match status" value="1"/>
</dbReference>
<dbReference type="eggNOG" id="KOG3815">
    <property type="taxonomic scope" value="Eukaryota"/>
</dbReference>
<evidence type="ECO:0000313" key="8">
    <source>
        <dbReference type="EnsemblMetazoa" id="SMAR010498-PA"/>
    </source>
</evidence>
<evidence type="ECO:0000256" key="6">
    <source>
        <dbReference type="SAM" id="MobiDB-lite"/>
    </source>
</evidence>
<evidence type="ECO:0000256" key="5">
    <source>
        <dbReference type="PROSITE-ProRule" id="PRU00070"/>
    </source>
</evidence>
<evidence type="ECO:0000259" key="7">
    <source>
        <dbReference type="PROSITE" id="PS50809"/>
    </source>
</evidence>
<keyword evidence="4 5" id="KW-0539">Nucleus</keyword>
<sequence length="255" mass="29301">MSSTQANVSEKPTSDKQTIRGPRRLSRTPKCARCRNHGVISCLKGHKKFCRWRDCTCANCLLVVERQRVMAAQVALRRHQATDSNRDDKTRIQSAEKLLAQKKIYQHHLKSLQQKTYNRNIIHGMASRTCRYPSPLRSIVPYINQRMRKRRCFADRELEEVMMERERHLELLHRLSQQPSGATAWPITELQLADSSTFCVRFPMAGNSCSPEIINQCPAQLISSQSAFTLVAKTQNNEPMKKNLSFSVEAILGYK</sequence>
<name>T1J9U9_STRMM</name>
<protein>
    <recommendedName>
        <fullName evidence="7">DM domain-containing protein</fullName>
    </recommendedName>
</protein>
<dbReference type="SUPFAM" id="SSF82927">
    <property type="entry name" value="Cysteine-rich DNA binding domain, (DM domain)"/>
    <property type="match status" value="1"/>
</dbReference>
<dbReference type="GO" id="GO:0000978">
    <property type="term" value="F:RNA polymerase II cis-regulatory region sequence-specific DNA binding"/>
    <property type="evidence" value="ECO:0007669"/>
    <property type="project" value="TreeGrafter"/>
</dbReference>
<dbReference type="AlphaFoldDB" id="T1J9U9"/>
<dbReference type="InterPro" id="IPR036407">
    <property type="entry name" value="DM_DNA-bd_sf"/>
</dbReference>
<dbReference type="GO" id="GO:0046872">
    <property type="term" value="F:metal ion binding"/>
    <property type="evidence" value="ECO:0007669"/>
    <property type="project" value="UniProtKB-KW"/>
</dbReference>
<dbReference type="EnsemblMetazoa" id="SMAR010498-RA">
    <property type="protein sequence ID" value="SMAR010498-PA"/>
    <property type="gene ID" value="SMAR010498"/>
</dbReference>
<dbReference type="STRING" id="126957.T1J9U9"/>
<evidence type="ECO:0000256" key="1">
    <source>
        <dbReference type="ARBA" id="ARBA00022723"/>
    </source>
</evidence>
<evidence type="ECO:0000256" key="4">
    <source>
        <dbReference type="ARBA" id="ARBA00023242"/>
    </source>
</evidence>
<dbReference type="FunFam" id="4.10.1040.10:FF:000001">
    <property type="entry name" value="doublesex- and mab-3-related transcription factor 1"/>
    <property type="match status" value="1"/>
</dbReference>
<organism evidence="8 9">
    <name type="scientific">Strigamia maritima</name>
    <name type="common">European centipede</name>
    <name type="synonym">Geophilus maritimus</name>
    <dbReference type="NCBI Taxonomy" id="126957"/>
    <lineage>
        <taxon>Eukaryota</taxon>
        <taxon>Metazoa</taxon>
        <taxon>Ecdysozoa</taxon>
        <taxon>Arthropoda</taxon>
        <taxon>Myriapoda</taxon>
        <taxon>Chilopoda</taxon>
        <taxon>Pleurostigmophora</taxon>
        <taxon>Geophilomorpha</taxon>
        <taxon>Linotaeniidae</taxon>
        <taxon>Strigamia</taxon>
    </lineage>
</organism>
<dbReference type="Gene3D" id="4.10.1040.10">
    <property type="entry name" value="DM DNA-binding domain"/>
    <property type="match status" value="1"/>
</dbReference>
<dbReference type="EMBL" id="JH431979">
    <property type="status" value="NOT_ANNOTATED_CDS"/>
    <property type="molecule type" value="Genomic_DNA"/>
</dbReference>
<dbReference type="HOGENOM" id="CLU_062309_0_0_1"/>
<reference evidence="8" key="2">
    <citation type="submission" date="2015-02" db="UniProtKB">
        <authorList>
            <consortium name="EnsemblMetazoa"/>
        </authorList>
    </citation>
    <scope>IDENTIFICATION</scope>
</reference>
<accession>T1J9U9</accession>
<dbReference type="InterPro" id="IPR001275">
    <property type="entry name" value="DM_DNA-bd"/>
</dbReference>
<dbReference type="PANTHER" id="PTHR12322">
    <property type="entry name" value="DOUBLESEX AND MAB-3 RELATED TRANSCRIPTION FACTOR DMRT"/>
    <property type="match status" value="1"/>
</dbReference>
<feature type="compositionally biased region" description="Polar residues" evidence="6">
    <location>
        <begin position="1"/>
        <end position="11"/>
    </location>
</feature>
<keyword evidence="3 5" id="KW-0238">DNA-binding</keyword>
<evidence type="ECO:0000256" key="2">
    <source>
        <dbReference type="ARBA" id="ARBA00022833"/>
    </source>
</evidence>
<keyword evidence="9" id="KW-1185">Reference proteome</keyword>
<feature type="region of interest" description="Disordered" evidence="6">
    <location>
        <begin position="1"/>
        <end position="26"/>
    </location>
</feature>
<proteinExistence type="predicted"/>
<feature type="domain" description="DM" evidence="7">
    <location>
        <begin position="31"/>
        <end position="78"/>
    </location>
</feature>
<dbReference type="GO" id="GO:0007548">
    <property type="term" value="P:sex differentiation"/>
    <property type="evidence" value="ECO:0007669"/>
    <property type="project" value="TreeGrafter"/>
</dbReference>
<dbReference type="GO" id="GO:0000981">
    <property type="term" value="F:DNA-binding transcription factor activity, RNA polymerase II-specific"/>
    <property type="evidence" value="ECO:0007669"/>
    <property type="project" value="TreeGrafter"/>
</dbReference>
<evidence type="ECO:0000256" key="3">
    <source>
        <dbReference type="ARBA" id="ARBA00023125"/>
    </source>
</evidence>
<dbReference type="InterPro" id="IPR026607">
    <property type="entry name" value="DMRT"/>
</dbReference>
<dbReference type="PhylomeDB" id="T1J9U9"/>
<evidence type="ECO:0000313" key="9">
    <source>
        <dbReference type="Proteomes" id="UP000014500"/>
    </source>
</evidence>
<keyword evidence="1 5" id="KW-0479">Metal-binding</keyword>
<dbReference type="SMART" id="SM00301">
    <property type="entry name" value="DM"/>
    <property type="match status" value="1"/>
</dbReference>
<dbReference type="PROSITE" id="PS50809">
    <property type="entry name" value="DM_2"/>
    <property type="match status" value="1"/>
</dbReference>
<dbReference type="PROSITE" id="PS40000">
    <property type="entry name" value="DM_1"/>
    <property type="match status" value="1"/>
</dbReference>
<feature type="DNA-binding region" description="DM" evidence="5">
    <location>
        <begin position="31"/>
        <end position="78"/>
    </location>
</feature>
<dbReference type="PANTHER" id="PTHR12322:SF53">
    <property type="entry name" value="DOUBLESEX-MAB RELATED 11E"/>
    <property type="match status" value="1"/>
</dbReference>
<comment type="subcellular location">
    <subcellularLocation>
        <location evidence="5">Nucleus</location>
    </subcellularLocation>
</comment>